<keyword evidence="2" id="KW-0449">Lipoprotein</keyword>
<accession>A0A356LI82</accession>
<evidence type="ECO:0000313" key="5">
    <source>
        <dbReference type="Proteomes" id="UP000264036"/>
    </source>
</evidence>
<sequence length="502" mass="54099">MQGSQRTLPRFSAVFMAVLLAGCSLSPDYTRPDAPVPGTYPGQDGANQTSVADLGWEQFFREPRLKALIGLALENNRDMRIAVKRVDEARAQYGITRSDQFPQIGATAQETAQRMPPNMRQAGPDSPSVSRSFTAGIGITDFELDFFGKQRNLSEAAFQSYLATVEGRKTAQINLIGQLATAYYNLRAAQQQRELVAKTLKSRQSTYDLVQARFRGGVASALDVNQAKTLLDSARASSAELDRSEQLARNALQLIIGAPIPAGLPAASPFAGDVLMTKIPAGLPSDLLVRRPDIIAAEHELLAANANIGAARAAFFPSISLTGLIGSASLGLSTLFSGGQGSWSFNPVITMPIFTAGRLRNNLELSEVRKDIAVAQYEKSIQTAFKEVADSLAGEATYGAQLQALRDQQKSAYESLNLSDLRYRNGIDSFLQVQTAQINLFTVQQSFVQVGLESLLNKVELYKALGGGWNRGTSMRPNPDAPIANPVPVSGNATQITPSTQQ</sequence>
<comment type="subcellular location">
    <subcellularLocation>
        <location evidence="2">Cell membrane</location>
        <topology evidence="2">Lipid-anchor</topology>
    </subcellularLocation>
</comment>
<dbReference type="PANTHER" id="PTHR30203">
    <property type="entry name" value="OUTER MEMBRANE CATION EFFLUX PROTEIN"/>
    <property type="match status" value="1"/>
</dbReference>
<evidence type="ECO:0000313" key="4">
    <source>
        <dbReference type="EMBL" id="HBP30225.1"/>
    </source>
</evidence>
<evidence type="ECO:0000256" key="1">
    <source>
        <dbReference type="ARBA" id="ARBA00007613"/>
    </source>
</evidence>
<dbReference type="PANTHER" id="PTHR30203:SF32">
    <property type="entry name" value="CATION EFFLUX SYSTEM PROTEIN CUSC"/>
    <property type="match status" value="1"/>
</dbReference>
<dbReference type="EMBL" id="DOEK01000029">
    <property type="protein sequence ID" value="HBP30225.1"/>
    <property type="molecule type" value="Genomic_DNA"/>
</dbReference>
<dbReference type="InterPro" id="IPR003423">
    <property type="entry name" value="OMP_efflux"/>
</dbReference>
<proteinExistence type="inferred from homology"/>
<keyword evidence="2" id="KW-0812">Transmembrane</keyword>
<dbReference type="AlphaFoldDB" id="A0A356LI82"/>
<dbReference type="PROSITE" id="PS51257">
    <property type="entry name" value="PROKAR_LIPOPROTEIN"/>
    <property type="match status" value="1"/>
</dbReference>
<dbReference type="Pfam" id="PF02321">
    <property type="entry name" value="OEP"/>
    <property type="match status" value="2"/>
</dbReference>
<feature type="chain" id="PRO_5016480129" evidence="2">
    <location>
        <begin position="27"/>
        <end position="502"/>
    </location>
</feature>
<dbReference type="GO" id="GO:0005886">
    <property type="term" value="C:plasma membrane"/>
    <property type="evidence" value="ECO:0007669"/>
    <property type="project" value="UniProtKB-SubCell"/>
</dbReference>
<keyword evidence="2" id="KW-0564">Palmitate</keyword>
<comment type="caution">
    <text evidence="4">The sequence shown here is derived from an EMBL/GenBank/DDBJ whole genome shotgun (WGS) entry which is preliminary data.</text>
</comment>
<feature type="signal peptide" evidence="2">
    <location>
        <begin position="1"/>
        <end position="26"/>
    </location>
</feature>
<feature type="region of interest" description="Disordered" evidence="3">
    <location>
        <begin position="470"/>
        <end position="502"/>
    </location>
</feature>
<dbReference type="Gene3D" id="2.20.200.10">
    <property type="entry name" value="Outer membrane efflux proteins (OEP)"/>
    <property type="match status" value="1"/>
</dbReference>
<feature type="compositionally biased region" description="Polar residues" evidence="3">
    <location>
        <begin position="491"/>
        <end position="502"/>
    </location>
</feature>
<evidence type="ECO:0000256" key="2">
    <source>
        <dbReference type="RuleBase" id="RU362097"/>
    </source>
</evidence>
<keyword evidence="2" id="KW-0732">Signal</keyword>
<reference evidence="4 5" key="1">
    <citation type="journal article" date="2018" name="Nat. Biotechnol.">
        <title>A standardized bacterial taxonomy based on genome phylogeny substantially revises the tree of life.</title>
        <authorList>
            <person name="Parks D.H."/>
            <person name="Chuvochina M."/>
            <person name="Waite D.W."/>
            <person name="Rinke C."/>
            <person name="Skarshewski A."/>
            <person name="Chaumeil P.A."/>
            <person name="Hugenholtz P."/>
        </authorList>
    </citation>
    <scope>NUCLEOTIDE SEQUENCE [LARGE SCALE GENOMIC DNA]</scope>
    <source>
        <strain evidence="4">UBA10707</strain>
    </source>
</reference>
<comment type="similarity">
    <text evidence="1 2">Belongs to the outer membrane factor (OMF) (TC 1.B.17) family.</text>
</comment>
<name>A0A356LI82_9BURK</name>
<keyword evidence="2" id="KW-1134">Transmembrane beta strand</keyword>
<dbReference type="SUPFAM" id="SSF56954">
    <property type="entry name" value="Outer membrane efflux proteins (OEP)"/>
    <property type="match status" value="1"/>
</dbReference>
<dbReference type="Proteomes" id="UP000264036">
    <property type="component" value="Unassembled WGS sequence"/>
</dbReference>
<dbReference type="Gene3D" id="1.20.1600.10">
    <property type="entry name" value="Outer membrane efflux proteins (OEP)"/>
    <property type="match status" value="1"/>
</dbReference>
<dbReference type="InterPro" id="IPR010131">
    <property type="entry name" value="MdtP/NodT-like"/>
</dbReference>
<dbReference type="GO" id="GO:0015562">
    <property type="term" value="F:efflux transmembrane transporter activity"/>
    <property type="evidence" value="ECO:0007669"/>
    <property type="project" value="InterPro"/>
</dbReference>
<dbReference type="NCBIfam" id="TIGR01845">
    <property type="entry name" value="outer_NodT"/>
    <property type="match status" value="1"/>
</dbReference>
<evidence type="ECO:0000256" key="3">
    <source>
        <dbReference type="SAM" id="MobiDB-lite"/>
    </source>
</evidence>
<gene>
    <name evidence="4" type="ORF">DD666_12510</name>
</gene>
<protein>
    <submittedName>
        <fullName evidence="4">Multidrug transporter</fullName>
    </submittedName>
</protein>
<organism evidence="4 5">
    <name type="scientific">Advenella kashmirensis</name>
    <dbReference type="NCBI Taxonomy" id="310575"/>
    <lineage>
        <taxon>Bacteria</taxon>
        <taxon>Pseudomonadati</taxon>
        <taxon>Pseudomonadota</taxon>
        <taxon>Betaproteobacteria</taxon>
        <taxon>Burkholderiales</taxon>
        <taxon>Alcaligenaceae</taxon>
    </lineage>
</organism>
<keyword evidence="2" id="KW-0472">Membrane</keyword>